<dbReference type="AlphaFoldDB" id="A0A250JBD6"/>
<dbReference type="Proteomes" id="UP000217257">
    <property type="component" value="Chromosome"/>
</dbReference>
<feature type="chain" id="PRO_5013304286" evidence="1">
    <location>
        <begin position="21"/>
        <end position="223"/>
    </location>
</feature>
<organism evidence="2 3">
    <name type="scientific">Cystobacter fuscus</name>
    <dbReference type="NCBI Taxonomy" id="43"/>
    <lineage>
        <taxon>Bacteria</taxon>
        <taxon>Pseudomonadati</taxon>
        <taxon>Myxococcota</taxon>
        <taxon>Myxococcia</taxon>
        <taxon>Myxococcales</taxon>
        <taxon>Cystobacterineae</taxon>
        <taxon>Archangiaceae</taxon>
        <taxon>Cystobacter</taxon>
    </lineage>
</organism>
<name>A0A250JBD6_9BACT</name>
<keyword evidence="1" id="KW-0732">Signal</keyword>
<dbReference type="KEGG" id="cfus:CYFUS_006283"/>
<accession>A0A250JBD6</accession>
<sequence length="223" mass="24037">MRRVISALILSALLPLSALASVFLNGVRIDGLTNQTFDKVSSVRLDDQGNVHIVAPGYTVKTMDVPAPVAPAPAPPPVAPVAPAPTAAPVAPAAPPAPAPTAPTRITQRYWLVTEQSAQGKTEYDIDLFINSAWVRKLRNGEGQVITELTRYLRPGKNTVRLMASKVVTGPRRSESAEHVFEVIIGEGNEGGGRVMLDKPLIRFQRNAAQTEDVTEEFILTTR</sequence>
<proteinExistence type="predicted"/>
<dbReference type="EMBL" id="CP022098">
    <property type="protein sequence ID" value="ATB40827.1"/>
    <property type="molecule type" value="Genomic_DNA"/>
</dbReference>
<evidence type="ECO:0000313" key="3">
    <source>
        <dbReference type="Proteomes" id="UP000217257"/>
    </source>
</evidence>
<feature type="signal peptide" evidence="1">
    <location>
        <begin position="1"/>
        <end position="20"/>
    </location>
</feature>
<reference evidence="2 3" key="1">
    <citation type="submission" date="2017-06" db="EMBL/GenBank/DDBJ databases">
        <title>Sequencing and comparative analysis of myxobacterial genomes.</title>
        <authorList>
            <person name="Rupp O."/>
            <person name="Goesmann A."/>
            <person name="Sogaard-Andersen L."/>
        </authorList>
    </citation>
    <scope>NUCLEOTIDE SEQUENCE [LARGE SCALE GENOMIC DNA]</scope>
    <source>
        <strain evidence="2 3">DSM 52655</strain>
    </source>
</reference>
<evidence type="ECO:0000256" key="1">
    <source>
        <dbReference type="SAM" id="SignalP"/>
    </source>
</evidence>
<protein>
    <submittedName>
        <fullName evidence="2">Uncharacterized protein</fullName>
    </submittedName>
</protein>
<dbReference type="RefSeq" id="WP_095988635.1">
    <property type="nucleotide sequence ID" value="NZ_CP022098.1"/>
</dbReference>
<evidence type="ECO:0000313" key="2">
    <source>
        <dbReference type="EMBL" id="ATB40827.1"/>
    </source>
</evidence>
<gene>
    <name evidence="2" type="ORF">CYFUS_006283</name>
</gene>